<reference evidence="2 3" key="1">
    <citation type="submission" date="2012-02" db="EMBL/GenBank/DDBJ databases">
        <title>Improved High-Quality Draft sequence of Microvirga sp. WSM3557.</title>
        <authorList>
            <consortium name="US DOE Joint Genome Institute"/>
            <person name="Lucas S."/>
            <person name="Han J."/>
            <person name="Lapidus A."/>
            <person name="Cheng J.-F."/>
            <person name="Goodwin L."/>
            <person name="Pitluck S."/>
            <person name="Peters L."/>
            <person name="Zhang X."/>
            <person name="Detter J.C."/>
            <person name="Han C."/>
            <person name="Tapia R."/>
            <person name="Land M."/>
            <person name="Hauser L."/>
            <person name="Kyrpides N."/>
            <person name="Ivanova N."/>
            <person name="Pagani I."/>
            <person name="Brau L."/>
            <person name="Yates R."/>
            <person name="O'Hara G."/>
            <person name="Rui T."/>
            <person name="Howieson J."/>
            <person name="Reeve W."/>
            <person name="Woyke T."/>
        </authorList>
    </citation>
    <scope>NUCLEOTIDE SEQUENCE [LARGE SCALE GENOMIC DNA]</scope>
    <source>
        <strain evidence="2 3">WSM3557</strain>
    </source>
</reference>
<gene>
    <name evidence="2" type="ORF">MicloDRAFT_00032380</name>
</gene>
<accession>I4YRU6</accession>
<dbReference type="Proteomes" id="UP000003947">
    <property type="component" value="Unassembled WGS sequence"/>
</dbReference>
<name>I4YRU6_9HYPH</name>
<protein>
    <recommendedName>
        <fullName evidence="4">Helix-turn-helix protein</fullName>
    </recommendedName>
</protein>
<dbReference type="HOGENOM" id="CLU_066192_28_7_5"/>
<evidence type="ECO:0000313" key="2">
    <source>
        <dbReference type="EMBL" id="EIM26688.1"/>
    </source>
</evidence>
<dbReference type="PATRIC" id="fig|864069.3.peg.3517"/>
<dbReference type="InterPro" id="IPR010982">
    <property type="entry name" value="Lambda_DNA-bd_dom_sf"/>
</dbReference>
<keyword evidence="3" id="KW-1185">Reference proteome</keyword>
<evidence type="ECO:0008006" key="4">
    <source>
        <dbReference type="Google" id="ProtNLM"/>
    </source>
</evidence>
<dbReference type="eggNOG" id="COG3620">
    <property type="taxonomic scope" value="Bacteria"/>
</dbReference>
<organism evidence="2 3">
    <name type="scientific">Microvirga lotononidis</name>
    <dbReference type="NCBI Taxonomy" id="864069"/>
    <lineage>
        <taxon>Bacteria</taxon>
        <taxon>Pseudomonadati</taxon>
        <taxon>Pseudomonadota</taxon>
        <taxon>Alphaproteobacteria</taxon>
        <taxon>Hyphomicrobiales</taxon>
        <taxon>Methylobacteriaceae</taxon>
        <taxon>Microvirga</taxon>
    </lineage>
</organism>
<dbReference type="GO" id="GO:0003677">
    <property type="term" value="F:DNA binding"/>
    <property type="evidence" value="ECO:0007669"/>
    <property type="project" value="InterPro"/>
</dbReference>
<feature type="region of interest" description="Disordered" evidence="1">
    <location>
        <begin position="61"/>
        <end position="80"/>
    </location>
</feature>
<dbReference type="Gene3D" id="1.10.260.40">
    <property type="entry name" value="lambda repressor-like DNA-binding domains"/>
    <property type="match status" value="1"/>
</dbReference>
<dbReference type="AlphaFoldDB" id="I4YRU6"/>
<proteinExistence type="predicted"/>
<dbReference type="STRING" id="864069.MicloDRAFT_00032380"/>
<dbReference type="EMBL" id="JH660645">
    <property type="protein sequence ID" value="EIM26688.1"/>
    <property type="molecule type" value="Genomic_DNA"/>
</dbReference>
<evidence type="ECO:0000313" key="3">
    <source>
        <dbReference type="Proteomes" id="UP000003947"/>
    </source>
</evidence>
<sequence length="80" mass="8829">MLKMEQGELAELSGVSIETVKRLERMDGVLNAQAATLYSLQKVLEGEGVIFIPENGNLPGLKLRRDPPPAIRTRKKRGEA</sequence>
<evidence type="ECO:0000256" key="1">
    <source>
        <dbReference type="SAM" id="MobiDB-lite"/>
    </source>
</evidence>